<dbReference type="PANTHER" id="PTHR34988">
    <property type="entry name" value="PROTEIN, PUTATIVE-RELATED"/>
    <property type="match status" value="1"/>
</dbReference>
<keyword evidence="3" id="KW-1185">Reference proteome</keyword>
<evidence type="ECO:0000313" key="3">
    <source>
        <dbReference type="Proteomes" id="UP000060487"/>
    </source>
</evidence>
<dbReference type="EMBL" id="LNQR01000006">
    <property type="protein sequence ID" value="KWT94373.1"/>
    <property type="molecule type" value="Genomic_DNA"/>
</dbReference>
<dbReference type="CDD" id="cd11378">
    <property type="entry name" value="DUF296"/>
    <property type="match status" value="1"/>
</dbReference>
<evidence type="ECO:0000313" key="2">
    <source>
        <dbReference type="EMBL" id="KWT94373.1"/>
    </source>
</evidence>
<dbReference type="RefSeq" id="WP_085050792.1">
    <property type="nucleotide sequence ID" value="NZ_LNQR01000006.1"/>
</dbReference>
<keyword evidence="2" id="KW-0238">DNA-binding</keyword>
<dbReference type="PANTHER" id="PTHR34988:SF1">
    <property type="entry name" value="DNA-BINDING PROTEIN"/>
    <property type="match status" value="1"/>
</dbReference>
<dbReference type="Pfam" id="PF03479">
    <property type="entry name" value="PCC"/>
    <property type="match status" value="1"/>
</dbReference>
<comment type="caution">
    <text evidence="2">The sequence shown here is derived from an EMBL/GenBank/DDBJ whole genome shotgun (WGS) entry which is preliminary data.</text>
</comment>
<gene>
    <name evidence="2" type="ORF">ASN18_0258</name>
</gene>
<feature type="domain" description="PPC" evidence="1">
    <location>
        <begin position="6"/>
        <end position="144"/>
    </location>
</feature>
<dbReference type="GO" id="GO:0003677">
    <property type="term" value="F:DNA binding"/>
    <property type="evidence" value="ECO:0007669"/>
    <property type="project" value="UniProtKB-KW"/>
</dbReference>
<organism evidence="2 3">
    <name type="scientific">Candidatus Magnetominusculus xianensis</name>
    <dbReference type="NCBI Taxonomy" id="1748249"/>
    <lineage>
        <taxon>Bacteria</taxon>
        <taxon>Pseudomonadati</taxon>
        <taxon>Nitrospirota</taxon>
        <taxon>Nitrospiria</taxon>
        <taxon>Nitrospirales</taxon>
        <taxon>Nitrospiraceae</taxon>
        <taxon>Candidatus Magnetominusculus</taxon>
    </lineage>
</organism>
<dbReference type="InterPro" id="IPR005175">
    <property type="entry name" value="PPC_dom"/>
</dbReference>
<name>A0ABR5SKF3_9BACT</name>
<dbReference type="Gene3D" id="3.30.1330.80">
    <property type="entry name" value="Hypothetical protein, similar to alpha- acetolactate decarboxylase, domain 2"/>
    <property type="match status" value="1"/>
</dbReference>
<protein>
    <submittedName>
        <fullName evidence="2">DNA-binding protein</fullName>
    </submittedName>
</protein>
<accession>A0ABR5SKF3</accession>
<evidence type="ECO:0000259" key="1">
    <source>
        <dbReference type="PROSITE" id="PS51742"/>
    </source>
</evidence>
<proteinExistence type="predicted"/>
<reference evidence="2 3" key="1">
    <citation type="submission" date="2015-11" db="EMBL/GenBank/DDBJ databases">
        <authorList>
            <person name="Lin W."/>
        </authorList>
    </citation>
    <scope>NUCLEOTIDE SEQUENCE [LARGE SCALE GENOMIC DNA]</scope>
    <source>
        <strain evidence="2 3">HCH-1</strain>
    </source>
</reference>
<sequence length="144" mass="15694">MRYQTASVGRVFVCRLNDGDDLLKCLSDLVRQEGVKAAVFHVVGGIKGGKIVVGPETEAMPPNPVYREISESHEVTGMGTIFYKDGQPSVHFHGAFGKRDTVKVGCLRELSETFIVLEAIVTELNGIDATRCLDPVTGIYLLNI</sequence>
<dbReference type="Proteomes" id="UP000060487">
    <property type="component" value="Unassembled WGS sequence"/>
</dbReference>
<dbReference type="PROSITE" id="PS51742">
    <property type="entry name" value="PPC"/>
    <property type="match status" value="1"/>
</dbReference>
<dbReference type="SUPFAM" id="SSF117856">
    <property type="entry name" value="AF0104/ALDC/Ptd012-like"/>
    <property type="match status" value="1"/>
</dbReference>